<dbReference type="InterPro" id="IPR009057">
    <property type="entry name" value="Homeodomain-like_sf"/>
</dbReference>
<dbReference type="EMBL" id="CP002039">
    <property type="protein sequence ID" value="ADJ63195.1"/>
    <property type="molecule type" value="Genomic_DNA"/>
</dbReference>
<dbReference type="InterPro" id="IPR011051">
    <property type="entry name" value="RmlC_Cupin_sf"/>
</dbReference>
<evidence type="ECO:0000256" key="1">
    <source>
        <dbReference type="ARBA" id="ARBA00023015"/>
    </source>
</evidence>
<protein>
    <submittedName>
        <fullName evidence="4">AraC family transcription regulator protein</fullName>
    </submittedName>
</protein>
<dbReference type="InterPro" id="IPR014710">
    <property type="entry name" value="RmlC-like_jellyroll"/>
</dbReference>
<evidence type="ECO:0000256" key="2">
    <source>
        <dbReference type="ARBA" id="ARBA00023163"/>
    </source>
</evidence>
<dbReference type="SMART" id="SM00342">
    <property type="entry name" value="HTH_ARAC"/>
    <property type="match status" value="1"/>
</dbReference>
<dbReference type="AlphaFoldDB" id="D8IQT4"/>
<dbReference type="Proteomes" id="UP000000329">
    <property type="component" value="Chromosome"/>
</dbReference>
<dbReference type="Pfam" id="PF12833">
    <property type="entry name" value="HTH_18"/>
    <property type="match status" value="1"/>
</dbReference>
<dbReference type="HOGENOM" id="CLU_000445_87_4_4"/>
<dbReference type="PROSITE" id="PS01124">
    <property type="entry name" value="HTH_ARAC_FAMILY_2"/>
    <property type="match status" value="1"/>
</dbReference>
<accession>D8IQT4</accession>
<dbReference type="InterPro" id="IPR018060">
    <property type="entry name" value="HTH_AraC"/>
</dbReference>
<dbReference type="RefSeq" id="WP_013233695.1">
    <property type="nucleotide sequence ID" value="NC_014323.1"/>
</dbReference>
<proteinExistence type="predicted"/>
<keyword evidence="1" id="KW-0805">Transcription regulation</keyword>
<dbReference type="OrthoDB" id="9804543at2"/>
<dbReference type="eggNOG" id="COG1917">
    <property type="taxonomic scope" value="Bacteria"/>
</dbReference>
<organism evidence="4 5">
    <name type="scientific">Herbaspirillum seropedicae (strain SmR1)</name>
    <dbReference type="NCBI Taxonomy" id="757424"/>
    <lineage>
        <taxon>Bacteria</taxon>
        <taxon>Pseudomonadati</taxon>
        <taxon>Pseudomonadota</taxon>
        <taxon>Betaproteobacteria</taxon>
        <taxon>Burkholderiales</taxon>
        <taxon>Oxalobacteraceae</taxon>
        <taxon>Herbaspirillum</taxon>
    </lineage>
</organism>
<dbReference type="KEGG" id="hse:Hsero_1682"/>
<dbReference type="Gene3D" id="2.60.120.10">
    <property type="entry name" value="Jelly Rolls"/>
    <property type="match status" value="1"/>
</dbReference>
<name>D8IQT4_HERSS</name>
<reference evidence="4 5" key="1">
    <citation type="submission" date="2010-04" db="EMBL/GenBank/DDBJ databases">
        <title>The genome of Herbaspirillum seropedicae SmR1, an endophytic, nitrogen-fixing, plant-growth promoting beta-Proteobacteria.</title>
        <authorList>
            <person name="Pedrosa F.O."/>
            <person name="Monteiro R.A."/>
            <person name="Wassem R."/>
            <person name="Cruz L.M."/>
            <person name="Ayub R.A."/>
            <person name="Colauto N.B."/>
            <person name="Fernandez M.A."/>
            <person name="Fungaro M.H.P."/>
            <person name="Grisard E.C."/>
            <person name="Hungria M."/>
            <person name="Madeira H.M.F."/>
            <person name="Nodari R.O."/>
            <person name="Osaku C.A."/>
            <person name="Petzl-Erler M.L."/>
            <person name="Terenzi H."/>
            <person name="Vieira L.G.E."/>
            <person name="Almeida M.I.M."/>
            <person name="Alves L.R."/>
            <person name="Arantes O.M.N."/>
            <person name="Balsanelli E."/>
            <person name="Barcellos F.G."/>
            <person name="Baura V.A."/>
            <person name="Binde D.R."/>
            <person name="Campo R.J."/>
            <person name="Chubatsu L.S."/>
            <person name="Chueire L.M.O."/>
            <person name="Ciferri R.R."/>
            <person name="Correa L.C."/>
            <person name="da Conceicao Silva J.L."/>
            <person name="Dabul A.N.G."/>
            <person name="Dambros B.P."/>
            <person name="Faoro H."/>
            <person name="Favetti A."/>
            <person name="Friedermann G."/>
            <person name="Furlaneto M.C."/>
            <person name="Gasques L.S."/>
            <person name="Gimenes C.C.T."/>
            <person name="Gioppo N.M.R."/>
            <person name="Glienke-Blanco C."/>
            <person name="Godoy L.P."/>
            <person name="Guerra M.P."/>
            <person name="Karp S."/>
            <person name="Kava-Cordeiro V."/>
            <person name="Margarido V.P."/>
            <person name="Mathioni S.M."/>
            <person name="Menck-Soares M.A."/>
            <person name="Murace N.K."/>
            <person name="Nicolas M.F."/>
            <person name="Oliveira C.E.C."/>
            <person name="Pagnan N.A.B."/>
            <person name="Pamphile J.A."/>
            <person name="Patussi E.V."/>
            <person name="Pereira L.F.P."/>
            <person name="Pereira-Ferrari L."/>
            <person name="Pinto F.G.S."/>
            <person name="Precoma C."/>
            <person name="Prioli A.J."/>
            <person name="Prioli S.M.A.P."/>
            <person name="Raittz R.T."/>
            <person name="Ramos H.J.O."/>
            <person name="Ribeiro E.M.S.F."/>
            <person name="Rigo L.U."/>
            <person name="Rocha C.L.M.S.C."/>
            <person name="Rocha S.N."/>
            <person name="Santos K."/>
            <person name="Satori D."/>
            <person name="Silva A.G."/>
            <person name="Simao R.C.G."/>
            <person name="Soares M.A.M."/>
            <person name="Souza E.M."/>
            <person name="Steffens M.B.R."/>
            <person name="Steindel M."/>
            <person name="Tadra-Sfeir M.Z."/>
            <person name="Takahashi E.K."/>
            <person name="Torres R.A."/>
            <person name="Valle J.S."/>
            <person name="Vernal J.I."/>
            <person name="Vilas-Boas L.A."/>
            <person name="Watanabe M.A.E."/>
            <person name="Weiss V.A."/>
            <person name="Yates M.A."/>
            <person name="Souza E.M."/>
        </authorList>
    </citation>
    <scope>NUCLEOTIDE SEQUENCE [LARGE SCALE GENOMIC DNA]</scope>
    <source>
        <strain evidence="4 5">SmR1</strain>
    </source>
</reference>
<evidence type="ECO:0000259" key="3">
    <source>
        <dbReference type="PROSITE" id="PS01124"/>
    </source>
</evidence>
<dbReference type="GeneID" id="29393242"/>
<dbReference type="SUPFAM" id="SSF46689">
    <property type="entry name" value="Homeodomain-like"/>
    <property type="match status" value="1"/>
</dbReference>
<dbReference type="GO" id="GO:0003700">
    <property type="term" value="F:DNA-binding transcription factor activity"/>
    <property type="evidence" value="ECO:0007669"/>
    <property type="project" value="InterPro"/>
</dbReference>
<feature type="domain" description="HTH araC/xylS-type" evidence="3">
    <location>
        <begin position="188"/>
        <end position="265"/>
    </location>
</feature>
<dbReference type="eggNOG" id="COG2207">
    <property type="taxonomic scope" value="Bacteria"/>
</dbReference>
<dbReference type="PANTHER" id="PTHR11019">
    <property type="entry name" value="HTH-TYPE TRANSCRIPTIONAL REGULATOR NIMR"/>
    <property type="match status" value="1"/>
</dbReference>
<keyword evidence="5" id="KW-1185">Reference proteome</keyword>
<dbReference type="CDD" id="cd06124">
    <property type="entry name" value="cupin_NimR-like_N"/>
    <property type="match status" value="1"/>
</dbReference>
<dbReference type="SUPFAM" id="SSF51182">
    <property type="entry name" value="RmlC-like cupins"/>
    <property type="match status" value="1"/>
</dbReference>
<dbReference type="PANTHER" id="PTHR11019:SF159">
    <property type="entry name" value="TRANSCRIPTIONAL REGULATOR-RELATED"/>
    <property type="match status" value="1"/>
</dbReference>
<dbReference type="STRING" id="757424.Hsero_1682"/>
<evidence type="ECO:0000313" key="4">
    <source>
        <dbReference type="EMBL" id="ADJ63195.1"/>
    </source>
</evidence>
<sequence>MITPAAHPARPAVLPIDQVDGIARPVVAAGAQYRHGAVQPWHSHRRAQLLYGLSGLMQVITADGAWVVPPQHAVWIPSGREHQSRMLQAVTTCSAFIEPEHAPRVASSCQVLAVRPLLRELLIEATRMDPHYVLHSREENLIRLLLDEIGRAEEIPAHVPLPPEPRLGELCHRFLAAPSIRSGPAQWALQLHISERTFSRRFLAQTGMGFQQWRLRACVMYAISRLALGQPVTTIAYDLGYERPAAFSTMFRKMTGHMPSAHPAAQAAPARAD</sequence>
<gene>
    <name evidence="4" type="ordered locus">Hsero_1682</name>
</gene>
<dbReference type="GO" id="GO:0043565">
    <property type="term" value="F:sequence-specific DNA binding"/>
    <property type="evidence" value="ECO:0007669"/>
    <property type="project" value="InterPro"/>
</dbReference>
<keyword evidence="2" id="KW-0804">Transcription</keyword>
<dbReference type="Gene3D" id="1.10.10.60">
    <property type="entry name" value="Homeodomain-like"/>
    <property type="match status" value="1"/>
</dbReference>
<evidence type="ECO:0000313" key="5">
    <source>
        <dbReference type="Proteomes" id="UP000000329"/>
    </source>
</evidence>